<dbReference type="OrthoDB" id="9805416at2"/>
<dbReference type="GO" id="GO:0016618">
    <property type="term" value="F:hydroxypyruvate reductase [NAD(P)H] activity"/>
    <property type="evidence" value="ECO:0007669"/>
    <property type="project" value="TreeGrafter"/>
</dbReference>
<dbReference type="InterPro" id="IPR006140">
    <property type="entry name" value="D-isomer_DH_NAD-bd"/>
</dbReference>
<comment type="similarity">
    <text evidence="2">Belongs to the D-isomer specific 2-hydroxyacid dehydrogenase family.</text>
</comment>
<keyword evidence="1 2" id="KW-0560">Oxidoreductase</keyword>
<dbReference type="CDD" id="cd12179">
    <property type="entry name" value="2-Hacid_dh_14"/>
    <property type="match status" value="1"/>
</dbReference>
<sequence>MTTQPEKIKILHIDSNHPILWQQLEEVGFTNEADYKSTKEEIEAKIANYSGIVIRSRFDIDKAFLDKATNLQFIARIGAGLESIDCDYAEQKNIQLIAAPEGNRNAVGEQALGMLLSLFNNLNKADREIREGKWIREGNRGHELDGKTVGIIGYGNMGKAFAKKLRGFDVDVLCYDIKPMVGDANAKQVTLEELQQKADVLSLHTPWTPETDKMVNTDFINAFAKPFWLINTARGKSVVTKDLVEALQSGKIKGAGLDVLEYEKSSFENLFTDNAIPKAFQYLLNADNVLLSPHVAGWTFESHEKLALVIVNKIKAVYFESEVVKQEEKRVTGIGGVFFKSENPKALRDWYKKYLGLPTDDYGCSFWWKDTAGNDAMTQWSPFANDTTYFEPSGKQFMQNFRVHNLDRLLERLKAEGVTLVGEPAVYDYGKFGWILDCEGNKIELWEPIDKAFL</sequence>
<dbReference type="GO" id="GO:0051287">
    <property type="term" value="F:NAD binding"/>
    <property type="evidence" value="ECO:0007669"/>
    <property type="project" value="InterPro"/>
</dbReference>
<dbReference type="EMBL" id="CP031188">
    <property type="protein sequence ID" value="AXG73824.1"/>
    <property type="molecule type" value="Genomic_DNA"/>
</dbReference>
<dbReference type="InterPro" id="IPR037523">
    <property type="entry name" value="VOC_core"/>
</dbReference>
<dbReference type="SUPFAM" id="SSF52283">
    <property type="entry name" value="Formate/glycerate dehydrogenase catalytic domain-like"/>
    <property type="match status" value="1"/>
</dbReference>
<dbReference type="SUPFAM" id="SSF54593">
    <property type="entry name" value="Glyoxalase/Bleomycin resistance protein/Dihydroxybiphenyl dioxygenase"/>
    <property type="match status" value="1"/>
</dbReference>
<dbReference type="Pfam" id="PF00389">
    <property type="entry name" value="2-Hacid_dh"/>
    <property type="match status" value="1"/>
</dbReference>
<dbReference type="PANTHER" id="PTHR10996">
    <property type="entry name" value="2-HYDROXYACID DEHYDROGENASE-RELATED"/>
    <property type="match status" value="1"/>
</dbReference>
<name>A0A345HB64_9FLAO</name>
<evidence type="ECO:0000259" key="3">
    <source>
        <dbReference type="PROSITE" id="PS51819"/>
    </source>
</evidence>
<gene>
    <name evidence="4" type="ORF">DVK85_06060</name>
</gene>
<evidence type="ECO:0000313" key="5">
    <source>
        <dbReference type="Proteomes" id="UP000253951"/>
    </source>
</evidence>
<dbReference type="AlphaFoldDB" id="A0A345HB64"/>
<dbReference type="PROSITE" id="PS51819">
    <property type="entry name" value="VOC"/>
    <property type="match status" value="1"/>
</dbReference>
<dbReference type="GO" id="GO:0030267">
    <property type="term" value="F:glyoxylate reductase (NADPH) activity"/>
    <property type="evidence" value="ECO:0007669"/>
    <property type="project" value="TreeGrafter"/>
</dbReference>
<keyword evidence="5" id="KW-1185">Reference proteome</keyword>
<dbReference type="PANTHER" id="PTHR10996:SF264">
    <property type="entry name" value="HYPOTHETICAL D-ISOMER SPECIFIC 2-HYDROXYACID DEHYDROGENASE (EUROFUNG)"/>
    <property type="match status" value="1"/>
</dbReference>
<proteinExistence type="inferred from homology"/>
<dbReference type="Gene3D" id="3.10.180.10">
    <property type="entry name" value="2,3-Dihydroxybiphenyl 1,2-Dioxygenase, domain 1"/>
    <property type="match status" value="1"/>
</dbReference>
<dbReference type="GO" id="GO:0005829">
    <property type="term" value="C:cytosol"/>
    <property type="evidence" value="ECO:0007669"/>
    <property type="project" value="TreeGrafter"/>
</dbReference>
<evidence type="ECO:0000313" key="4">
    <source>
        <dbReference type="EMBL" id="AXG73824.1"/>
    </source>
</evidence>
<evidence type="ECO:0000256" key="1">
    <source>
        <dbReference type="ARBA" id="ARBA00023002"/>
    </source>
</evidence>
<dbReference type="InterPro" id="IPR006139">
    <property type="entry name" value="D-isomer_2_OHA_DH_cat_dom"/>
</dbReference>
<evidence type="ECO:0000256" key="2">
    <source>
        <dbReference type="RuleBase" id="RU003719"/>
    </source>
</evidence>
<dbReference type="Proteomes" id="UP000253951">
    <property type="component" value="Chromosome"/>
</dbReference>
<dbReference type="InterPro" id="IPR036291">
    <property type="entry name" value="NAD(P)-bd_dom_sf"/>
</dbReference>
<feature type="domain" description="VOC" evidence="3">
    <location>
        <begin position="333"/>
        <end position="448"/>
    </location>
</feature>
<dbReference type="InterPro" id="IPR029068">
    <property type="entry name" value="Glyas_Bleomycin-R_OHBP_Dase"/>
</dbReference>
<dbReference type="SUPFAM" id="SSF51735">
    <property type="entry name" value="NAD(P)-binding Rossmann-fold domains"/>
    <property type="match status" value="1"/>
</dbReference>
<reference evidence="4 5" key="1">
    <citation type="submission" date="2018-07" db="EMBL/GenBank/DDBJ databases">
        <title>Complete genome sequence of Flavobacterium arcticum type strain SM1502T.</title>
        <authorList>
            <person name="Li Y."/>
            <person name="Li D.-D."/>
        </authorList>
    </citation>
    <scope>NUCLEOTIDE SEQUENCE [LARGE SCALE GENOMIC DNA]</scope>
    <source>
        <strain evidence="4 5">SM1502</strain>
    </source>
</reference>
<dbReference type="CDD" id="cd06587">
    <property type="entry name" value="VOC"/>
    <property type="match status" value="1"/>
</dbReference>
<dbReference type="Gene3D" id="3.40.50.720">
    <property type="entry name" value="NAD(P)-binding Rossmann-like Domain"/>
    <property type="match status" value="2"/>
</dbReference>
<organism evidence="4 5">
    <name type="scientific">Flavobacterium arcticum</name>
    <dbReference type="NCBI Taxonomy" id="1784713"/>
    <lineage>
        <taxon>Bacteria</taxon>
        <taxon>Pseudomonadati</taxon>
        <taxon>Bacteroidota</taxon>
        <taxon>Flavobacteriia</taxon>
        <taxon>Flavobacteriales</taxon>
        <taxon>Flavobacteriaceae</taxon>
        <taxon>Flavobacterium</taxon>
    </lineage>
</organism>
<dbReference type="InterPro" id="IPR050223">
    <property type="entry name" value="D-isomer_2-hydroxyacid_DH"/>
</dbReference>
<dbReference type="Pfam" id="PF02826">
    <property type="entry name" value="2-Hacid_dh_C"/>
    <property type="match status" value="1"/>
</dbReference>
<accession>A0A345HB64</accession>
<dbReference type="KEGG" id="fat:DVK85_06060"/>
<protein>
    <submittedName>
        <fullName evidence="4">Hydroxyacid dehydrogenase</fullName>
    </submittedName>
</protein>